<protein>
    <submittedName>
        <fullName evidence="1">Uncharacterized protein</fullName>
    </submittedName>
</protein>
<proteinExistence type="predicted"/>
<evidence type="ECO:0000313" key="2">
    <source>
        <dbReference type="Proteomes" id="UP000006250"/>
    </source>
</evidence>
<dbReference type="AlphaFoldDB" id="E1JSU5"/>
<dbReference type="STRING" id="596151.DesfrDRAFT_0684"/>
<sequence length="126" mass="13799">MSINLCLRREISSSGHGTLRFCGGKFRHKGNSTMAHDLIDHLHADASLMTELRHLDLAALIITLSGSQATIMLTPYGGGLAFLVMPPVRYAVAFPPDQIAMTARVVTRLERIVSGQSRDRGSRMTH</sequence>
<organism evidence="1 2">
    <name type="scientific">Solidesulfovibrio fructosivorans JJ]</name>
    <dbReference type="NCBI Taxonomy" id="596151"/>
    <lineage>
        <taxon>Bacteria</taxon>
        <taxon>Pseudomonadati</taxon>
        <taxon>Thermodesulfobacteriota</taxon>
        <taxon>Desulfovibrionia</taxon>
        <taxon>Desulfovibrionales</taxon>
        <taxon>Desulfovibrionaceae</taxon>
        <taxon>Solidesulfovibrio</taxon>
    </lineage>
</organism>
<comment type="caution">
    <text evidence="1">The sequence shown here is derived from an EMBL/GenBank/DDBJ whole genome shotgun (WGS) entry which is preliminary data.</text>
</comment>
<evidence type="ECO:0000313" key="1">
    <source>
        <dbReference type="EMBL" id="EFL52578.1"/>
    </source>
</evidence>
<keyword evidence="2" id="KW-1185">Reference proteome</keyword>
<name>E1JSU5_SOLFR</name>
<reference evidence="1 2" key="1">
    <citation type="submission" date="2010-08" db="EMBL/GenBank/DDBJ databases">
        <title>The draft genome of Desulfovibrio fructosovorans JJ.</title>
        <authorList>
            <consortium name="US DOE Joint Genome Institute (JGI-PGF)"/>
            <person name="Lucas S."/>
            <person name="Copeland A."/>
            <person name="Lapidus A."/>
            <person name="Cheng J.-F."/>
            <person name="Bruce D."/>
            <person name="Goodwin L."/>
            <person name="Pitluck S."/>
            <person name="Land M.L."/>
            <person name="Hauser L."/>
            <person name="Chang Y.-J."/>
            <person name="Jeffries C."/>
            <person name="Wall J.D."/>
            <person name="Stahl D.A."/>
            <person name="Arkin A.P."/>
            <person name="Dehal P."/>
            <person name="Stolyar S.M."/>
            <person name="Hazen T.C."/>
            <person name="Woyke T.J."/>
        </authorList>
    </citation>
    <scope>NUCLEOTIDE SEQUENCE [LARGE SCALE GENOMIC DNA]</scope>
    <source>
        <strain evidence="1 2">JJ</strain>
    </source>
</reference>
<accession>E1JSU5</accession>
<dbReference type="Pfam" id="PF11354">
    <property type="entry name" value="DUF3156"/>
    <property type="match status" value="1"/>
</dbReference>
<dbReference type="InterPro" id="IPR021500">
    <property type="entry name" value="DUF3156"/>
</dbReference>
<dbReference type="EMBL" id="AECZ01000003">
    <property type="protein sequence ID" value="EFL52578.1"/>
    <property type="molecule type" value="Genomic_DNA"/>
</dbReference>
<gene>
    <name evidence="1" type="ORF">DesfrDRAFT_0684</name>
</gene>
<dbReference type="Proteomes" id="UP000006250">
    <property type="component" value="Unassembled WGS sequence"/>
</dbReference>